<evidence type="ECO:0000256" key="1">
    <source>
        <dbReference type="SAM" id="MobiDB-lite"/>
    </source>
</evidence>
<evidence type="ECO:0000313" key="3">
    <source>
        <dbReference type="Proteomes" id="UP001215280"/>
    </source>
</evidence>
<feature type="region of interest" description="Disordered" evidence="1">
    <location>
        <begin position="129"/>
        <end position="166"/>
    </location>
</feature>
<gene>
    <name evidence="2" type="ORF">DFH07DRAFT_817357</name>
</gene>
<proteinExistence type="predicted"/>
<dbReference type="AlphaFoldDB" id="A0AAD7NFY9"/>
<organism evidence="2 3">
    <name type="scientific">Mycena maculata</name>
    <dbReference type="NCBI Taxonomy" id="230809"/>
    <lineage>
        <taxon>Eukaryota</taxon>
        <taxon>Fungi</taxon>
        <taxon>Dikarya</taxon>
        <taxon>Basidiomycota</taxon>
        <taxon>Agaricomycotina</taxon>
        <taxon>Agaricomycetes</taxon>
        <taxon>Agaricomycetidae</taxon>
        <taxon>Agaricales</taxon>
        <taxon>Marasmiineae</taxon>
        <taxon>Mycenaceae</taxon>
        <taxon>Mycena</taxon>
    </lineage>
</organism>
<evidence type="ECO:0008006" key="4">
    <source>
        <dbReference type="Google" id="ProtNLM"/>
    </source>
</evidence>
<keyword evidence="3" id="KW-1185">Reference proteome</keyword>
<comment type="caution">
    <text evidence="2">The sequence shown here is derived from an EMBL/GenBank/DDBJ whole genome shotgun (WGS) entry which is preliminary data.</text>
</comment>
<evidence type="ECO:0000313" key="2">
    <source>
        <dbReference type="EMBL" id="KAJ7759364.1"/>
    </source>
</evidence>
<sequence length="231" mass="26346">MPRALPELRPFFKNPTQMVKTGPFEIFHPGYTKPRLILTLFGCPLDLQLTKASNYALPHSLIADACAVLANNERGHLHRWRRHEQSFEPNALDLDETPMLVPGRYIYSVPDNPRYPLCRGFRQWQPVVPTSWQPRRQDEQEDEEDGAKQKDAAEESDEDDEDLVRSVRGSQTTLSAKIIFNDGACLVTGEKERLDCAYLVPLEAGDWVSLDQSMVSSAYFNSSLWNMHLTP</sequence>
<accession>A0AAD7NFY9</accession>
<dbReference type="Proteomes" id="UP001215280">
    <property type="component" value="Unassembled WGS sequence"/>
</dbReference>
<reference evidence="2" key="1">
    <citation type="submission" date="2023-03" db="EMBL/GenBank/DDBJ databases">
        <title>Massive genome expansion in bonnet fungi (Mycena s.s.) driven by repeated elements and novel gene families across ecological guilds.</title>
        <authorList>
            <consortium name="Lawrence Berkeley National Laboratory"/>
            <person name="Harder C.B."/>
            <person name="Miyauchi S."/>
            <person name="Viragh M."/>
            <person name="Kuo A."/>
            <person name="Thoen E."/>
            <person name="Andreopoulos B."/>
            <person name="Lu D."/>
            <person name="Skrede I."/>
            <person name="Drula E."/>
            <person name="Henrissat B."/>
            <person name="Morin E."/>
            <person name="Kohler A."/>
            <person name="Barry K."/>
            <person name="LaButti K."/>
            <person name="Morin E."/>
            <person name="Salamov A."/>
            <person name="Lipzen A."/>
            <person name="Mereny Z."/>
            <person name="Hegedus B."/>
            <person name="Baldrian P."/>
            <person name="Stursova M."/>
            <person name="Weitz H."/>
            <person name="Taylor A."/>
            <person name="Grigoriev I.V."/>
            <person name="Nagy L.G."/>
            <person name="Martin F."/>
            <person name="Kauserud H."/>
        </authorList>
    </citation>
    <scope>NUCLEOTIDE SEQUENCE</scope>
    <source>
        <strain evidence="2">CBHHK188m</strain>
    </source>
</reference>
<protein>
    <recommendedName>
        <fullName evidence="4">HNH nuclease domain-containing protein</fullName>
    </recommendedName>
</protein>
<dbReference type="EMBL" id="JARJLG010000052">
    <property type="protein sequence ID" value="KAJ7759364.1"/>
    <property type="molecule type" value="Genomic_DNA"/>
</dbReference>
<name>A0AAD7NFY9_9AGAR</name>